<keyword evidence="3" id="KW-1185">Reference proteome</keyword>
<feature type="non-terminal residue" evidence="1">
    <location>
        <position position="1"/>
    </location>
</feature>
<dbReference type="EMBL" id="RWGY01000007">
    <property type="protein sequence ID" value="TVU39402.1"/>
    <property type="molecule type" value="Genomic_DNA"/>
</dbReference>
<name>A0A5J9VSK3_9POAL</name>
<evidence type="ECO:0000313" key="3">
    <source>
        <dbReference type="Proteomes" id="UP000324897"/>
    </source>
</evidence>
<accession>A0A5J9VSK3</accession>
<dbReference type="AlphaFoldDB" id="A0A5J9VSK3"/>
<gene>
    <name evidence="1" type="ORF">EJB05_12819</name>
    <name evidence="2" type="ORF">EJB05_12820</name>
</gene>
<dbReference type="Proteomes" id="UP000324897">
    <property type="component" value="Chromosome 4"/>
</dbReference>
<evidence type="ECO:0000313" key="2">
    <source>
        <dbReference type="EMBL" id="TVU39403.1"/>
    </source>
</evidence>
<sequence length="116" mass="12569">MSIRSTALPTPSPALTSFLLQFQPVSPSPSPPSCGRFITAFVYEGDDEFPQDDITFFVFFFPSSPSSFLNTRRQLILKGAGAIPGDSSESLSATCFRSGAEKGLNEVTVIHRRSCT</sequence>
<evidence type="ECO:0000313" key="1">
    <source>
        <dbReference type="EMBL" id="TVU39402.1"/>
    </source>
</evidence>
<organism evidence="1 3">
    <name type="scientific">Eragrostis curvula</name>
    <name type="common">weeping love grass</name>
    <dbReference type="NCBI Taxonomy" id="38414"/>
    <lineage>
        <taxon>Eukaryota</taxon>
        <taxon>Viridiplantae</taxon>
        <taxon>Streptophyta</taxon>
        <taxon>Embryophyta</taxon>
        <taxon>Tracheophyta</taxon>
        <taxon>Spermatophyta</taxon>
        <taxon>Magnoliopsida</taxon>
        <taxon>Liliopsida</taxon>
        <taxon>Poales</taxon>
        <taxon>Poaceae</taxon>
        <taxon>PACMAD clade</taxon>
        <taxon>Chloridoideae</taxon>
        <taxon>Eragrostideae</taxon>
        <taxon>Eragrostidinae</taxon>
        <taxon>Eragrostis</taxon>
    </lineage>
</organism>
<protein>
    <submittedName>
        <fullName evidence="1">Uncharacterized protein</fullName>
    </submittedName>
</protein>
<dbReference type="Gramene" id="TVU39403">
    <property type="protein sequence ID" value="TVU39403"/>
    <property type="gene ID" value="EJB05_12820"/>
</dbReference>
<reference evidence="1 3" key="1">
    <citation type="journal article" date="2019" name="Sci. Rep.">
        <title>A high-quality genome of Eragrostis curvula grass provides insights into Poaceae evolution and supports new strategies to enhance forage quality.</title>
        <authorList>
            <person name="Carballo J."/>
            <person name="Santos B.A.C.M."/>
            <person name="Zappacosta D."/>
            <person name="Garbus I."/>
            <person name="Selva J.P."/>
            <person name="Gallo C.A."/>
            <person name="Diaz A."/>
            <person name="Albertini E."/>
            <person name="Caccamo M."/>
            <person name="Echenique V."/>
        </authorList>
    </citation>
    <scope>NUCLEOTIDE SEQUENCE [LARGE SCALE GENOMIC DNA]</scope>
    <source>
        <strain evidence="3">cv. Victoria</strain>
        <tissue evidence="1">Leaf</tissue>
    </source>
</reference>
<dbReference type="EMBL" id="RWGY01000007">
    <property type="protein sequence ID" value="TVU39403.1"/>
    <property type="molecule type" value="Genomic_DNA"/>
</dbReference>
<dbReference type="Gramene" id="TVU39402">
    <property type="protein sequence ID" value="TVU39402"/>
    <property type="gene ID" value="EJB05_12819"/>
</dbReference>
<proteinExistence type="predicted"/>
<comment type="caution">
    <text evidence="1">The sequence shown here is derived from an EMBL/GenBank/DDBJ whole genome shotgun (WGS) entry which is preliminary data.</text>
</comment>